<protein>
    <submittedName>
        <fullName evidence="2">Uncharacterized protein</fullName>
    </submittedName>
</protein>
<reference evidence="2" key="2">
    <citation type="submission" date="2020-11" db="EMBL/GenBank/DDBJ databases">
        <authorList>
            <person name="McCartney M.A."/>
            <person name="Auch B."/>
            <person name="Kono T."/>
            <person name="Mallez S."/>
            <person name="Becker A."/>
            <person name="Gohl D.M."/>
            <person name="Silverstein K.A.T."/>
            <person name="Koren S."/>
            <person name="Bechman K.B."/>
            <person name="Herman A."/>
            <person name="Abrahante J.E."/>
            <person name="Garbe J."/>
        </authorList>
    </citation>
    <scope>NUCLEOTIDE SEQUENCE</scope>
    <source>
        <strain evidence="2">Duluth1</strain>
        <tissue evidence="2">Whole animal</tissue>
    </source>
</reference>
<name>A0A9D4FP95_DREPO</name>
<keyword evidence="3" id="KW-1185">Reference proteome</keyword>
<accession>A0A9D4FP95</accession>
<proteinExistence type="predicted"/>
<feature type="region of interest" description="Disordered" evidence="1">
    <location>
        <begin position="26"/>
        <end position="60"/>
    </location>
</feature>
<reference evidence="2" key="1">
    <citation type="journal article" date="2019" name="bioRxiv">
        <title>The Genome of the Zebra Mussel, Dreissena polymorpha: A Resource for Invasive Species Research.</title>
        <authorList>
            <person name="McCartney M.A."/>
            <person name="Auch B."/>
            <person name="Kono T."/>
            <person name="Mallez S."/>
            <person name="Zhang Y."/>
            <person name="Obille A."/>
            <person name="Becker A."/>
            <person name="Abrahante J.E."/>
            <person name="Garbe J."/>
            <person name="Badalamenti J.P."/>
            <person name="Herman A."/>
            <person name="Mangelson H."/>
            <person name="Liachko I."/>
            <person name="Sullivan S."/>
            <person name="Sone E.D."/>
            <person name="Koren S."/>
            <person name="Silverstein K.A.T."/>
            <person name="Beckman K.B."/>
            <person name="Gohl D.M."/>
        </authorList>
    </citation>
    <scope>NUCLEOTIDE SEQUENCE</scope>
    <source>
        <strain evidence="2">Duluth1</strain>
        <tissue evidence="2">Whole animal</tissue>
    </source>
</reference>
<evidence type="ECO:0000313" key="3">
    <source>
        <dbReference type="Proteomes" id="UP000828390"/>
    </source>
</evidence>
<evidence type="ECO:0000256" key="1">
    <source>
        <dbReference type="SAM" id="MobiDB-lite"/>
    </source>
</evidence>
<gene>
    <name evidence="2" type="ORF">DPMN_154074</name>
</gene>
<evidence type="ECO:0000313" key="2">
    <source>
        <dbReference type="EMBL" id="KAH3800441.1"/>
    </source>
</evidence>
<dbReference type="Proteomes" id="UP000828390">
    <property type="component" value="Unassembled WGS sequence"/>
</dbReference>
<comment type="caution">
    <text evidence="2">The sequence shown here is derived from an EMBL/GenBank/DDBJ whole genome shotgun (WGS) entry which is preliminary data.</text>
</comment>
<dbReference type="AlphaFoldDB" id="A0A9D4FP95"/>
<sequence length="60" mass="6331">MNQRSPIIMAPMMKAANAIPITVPDSSPSMITGSDLDPSLTPDLDDPAESVTWVTEGSET</sequence>
<dbReference type="EMBL" id="JAIWYP010000007">
    <property type="protein sequence ID" value="KAH3800441.1"/>
    <property type="molecule type" value="Genomic_DNA"/>
</dbReference>
<organism evidence="2 3">
    <name type="scientific">Dreissena polymorpha</name>
    <name type="common">Zebra mussel</name>
    <name type="synonym">Mytilus polymorpha</name>
    <dbReference type="NCBI Taxonomy" id="45954"/>
    <lineage>
        <taxon>Eukaryota</taxon>
        <taxon>Metazoa</taxon>
        <taxon>Spiralia</taxon>
        <taxon>Lophotrochozoa</taxon>
        <taxon>Mollusca</taxon>
        <taxon>Bivalvia</taxon>
        <taxon>Autobranchia</taxon>
        <taxon>Heteroconchia</taxon>
        <taxon>Euheterodonta</taxon>
        <taxon>Imparidentia</taxon>
        <taxon>Neoheterodontei</taxon>
        <taxon>Myida</taxon>
        <taxon>Dreissenoidea</taxon>
        <taxon>Dreissenidae</taxon>
        <taxon>Dreissena</taxon>
    </lineage>
</organism>